<dbReference type="WBParaSite" id="ES5_v2.g7344.t1">
    <property type="protein sequence ID" value="ES5_v2.g7344.t1"/>
    <property type="gene ID" value="ES5_v2.g7344"/>
</dbReference>
<protein>
    <submittedName>
        <fullName evidence="2">Uncharacterized protein</fullName>
    </submittedName>
</protein>
<evidence type="ECO:0000313" key="1">
    <source>
        <dbReference type="Proteomes" id="UP000887579"/>
    </source>
</evidence>
<accession>A0AC34GRF7</accession>
<evidence type="ECO:0000313" key="2">
    <source>
        <dbReference type="WBParaSite" id="ES5_v2.g7344.t1"/>
    </source>
</evidence>
<reference evidence="2" key="1">
    <citation type="submission" date="2022-11" db="UniProtKB">
        <authorList>
            <consortium name="WormBaseParasite"/>
        </authorList>
    </citation>
    <scope>IDENTIFICATION</scope>
</reference>
<dbReference type="Proteomes" id="UP000887579">
    <property type="component" value="Unplaced"/>
</dbReference>
<name>A0AC34GRF7_9BILA</name>
<organism evidence="1 2">
    <name type="scientific">Panagrolaimus sp. ES5</name>
    <dbReference type="NCBI Taxonomy" id="591445"/>
    <lineage>
        <taxon>Eukaryota</taxon>
        <taxon>Metazoa</taxon>
        <taxon>Ecdysozoa</taxon>
        <taxon>Nematoda</taxon>
        <taxon>Chromadorea</taxon>
        <taxon>Rhabditida</taxon>
        <taxon>Tylenchina</taxon>
        <taxon>Panagrolaimomorpha</taxon>
        <taxon>Panagrolaimoidea</taxon>
        <taxon>Panagrolaimidae</taxon>
        <taxon>Panagrolaimus</taxon>
    </lineage>
</organism>
<proteinExistence type="predicted"/>
<sequence length="253" mass="28380">MHLFFLFFITSVFGFAKSQKPPFLQSEFERALTAYGPGLAVFSPYSYVDLFYDNIPFIGKIPVLGKEGTASKTGISPYYPLHGNPSKPFPPLYLARPLPIHAPDPVEVVAVPLEEEALHGEPLWPKELTLPWEDKEKEEGDGDGKETKGDKKDIKNPFENIDVEAPSKGTKNPFGEGFIENDSAEFESKEAVNWLTVTDKKVVKPLKNDESKPKTESAKESEEPAEYDDENNEAPKSNRASRFSVIRRTLNKM</sequence>